<accession>A0A974DK71</accession>
<sequence>MGRESVGNISFTFSAALSVTLGGAVLLLLIEKTMQEGAVCGDTKRVFMFFIEKQNVNIIYTNITITLYYTHTQPKSPTTNKIKQMCSLYLWYRNMESVCGRAVTEGQSAKSLIIVFILCTYSCYSKLLLKSNYWNKQLQSSIFKLHVFY</sequence>
<reference evidence="3" key="1">
    <citation type="journal article" date="2016" name="Nature">
        <title>Genome evolution in the allotetraploid frog Xenopus laevis.</title>
        <authorList>
            <person name="Session A.M."/>
            <person name="Uno Y."/>
            <person name="Kwon T."/>
            <person name="Chapman J.A."/>
            <person name="Toyoda A."/>
            <person name="Takahashi S."/>
            <person name="Fukui A."/>
            <person name="Hikosaka A."/>
            <person name="Suzuki A."/>
            <person name="Kondo M."/>
            <person name="van Heeringen S.J."/>
            <person name="Quigley I."/>
            <person name="Heinz S."/>
            <person name="Ogino H."/>
            <person name="Ochi H."/>
            <person name="Hellsten U."/>
            <person name="Lyons J.B."/>
            <person name="Simakov O."/>
            <person name="Putnam N."/>
            <person name="Stites J."/>
            <person name="Kuroki Y."/>
            <person name="Tanaka T."/>
            <person name="Michiue T."/>
            <person name="Watanabe M."/>
            <person name="Bogdanovic O."/>
            <person name="Lister R."/>
            <person name="Georgiou G."/>
            <person name="Paranjpe S.S."/>
            <person name="van Kruijsbergen I."/>
            <person name="Shu S."/>
            <person name="Carlson J."/>
            <person name="Kinoshita T."/>
            <person name="Ohta Y."/>
            <person name="Mawaribuchi S."/>
            <person name="Jenkins J."/>
            <person name="Grimwood J."/>
            <person name="Schmutz J."/>
            <person name="Mitros T."/>
            <person name="Mozaffari S.V."/>
            <person name="Suzuki Y."/>
            <person name="Haramoto Y."/>
            <person name="Yamamoto T.S."/>
            <person name="Takagi C."/>
            <person name="Heald R."/>
            <person name="Miller K."/>
            <person name="Haudenschild C."/>
            <person name="Kitzman J."/>
            <person name="Nakayama T."/>
            <person name="Izutsu Y."/>
            <person name="Robert J."/>
            <person name="Fortriede J."/>
            <person name="Burns K."/>
            <person name="Lotay V."/>
            <person name="Karimi K."/>
            <person name="Yasuoka Y."/>
            <person name="Dichmann D.S."/>
            <person name="Flajnik M.F."/>
            <person name="Houston D.W."/>
            <person name="Shendure J."/>
            <person name="DuPasquier L."/>
            <person name="Vize P.D."/>
            <person name="Zorn A.M."/>
            <person name="Ito M."/>
            <person name="Marcotte E.M."/>
            <person name="Wallingford J.B."/>
            <person name="Ito Y."/>
            <person name="Asashima M."/>
            <person name="Ueno N."/>
            <person name="Matsuda Y."/>
            <person name="Veenstra G.J."/>
            <person name="Fujiyama A."/>
            <person name="Harland R.M."/>
            <person name="Taira M."/>
            <person name="Rokhsar D.S."/>
        </authorList>
    </citation>
    <scope>NUCLEOTIDE SEQUENCE [LARGE SCALE GENOMIC DNA]</scope>
    <source>
        <strain evidence="3">J</strain>
    </source>
</reference>
<feature type="transmembrane region" description="Helical" evidence="1">
    <location>
        <begin position="6"/>
        <end position="29"/>
    </location>
</feature>
<keyword evidence="1" id="KW-0472">Membrane</keyword>
<protein>
    <submittedName>
        <fullName evidence="2">Uncharacterized protein</fullName>
    </submittedName>
</protein>
<dbReference type="AlphaFoldDB" id="A0A974DK71"/>
<keyword evidence="1" id="KW-1133">Transmembrane helix</keyword>
<name>A0A974DK71_XENLA</name>
<evidence type="ECO:0000256" key="1">
    <source>
        <dbReference type="SAM" id="Phobius"/>
    </source>
</evidence>
<organism evidence="2 3">
    <name type="scientific">Xenopus laevis</name>
    <name type="common">African clawed frog</name>
    <dbReference type="NCBI Taxonomy" id="8355"/>
    <lineage>
        <taxon>Eukaryota</taxon>
        <taxon>Metazoa</taxon>
        <taxon>Chordata</taxon>
        <taxon>Craniata</taxon>
        <taxon>Vertebrata</taxon>
        <taxon>Euteleostomi</taxon>
        <taxon>Amphibia</taxon>
        <taxon>Batrachia</taxon>
        <taxon>Anura</taxon>
        <taxon>Pipoidea</taxon>
        <taxon>Pipidae</taxon>
        <taxon>Xenopodinae</taxon>
        <taxon>Xenopus</taxon>
        <taxon>Xenopus</taxon>
    </lineage>
</organism>
<evidence type="ECO:0000313" key="2">
    <source>
        <dbReference type="EMBL" id="OCT93509.1"/>
    </source>
</evidence>
<evidence type="ECO:0000313" key="3">
    <source>
        <dbReference type="Proteomes" id="UP000694892"/>
    </source>
</evidence>
<keyword evidence="1" id="KW-0812">Transmembrane</keyword>
<dbReference type="EMBL" id="CM004468">
    <property type="protein sequence ID" value="OCT93509.1"/>
    <property type="molecule type" value="Genomic_DNA"/>
</dbReference>
<gene>
    <name evidence="2" type="ORF">XELAEV_18011187mg</name>
</gene>
<dbReference type="Proteomes" id="UP000694892">
    <property type="component" value="Chromosome 2L"/>
</dbReference>
<proteinExistence type="predicted"/>